<feature type="compositionally biased region" description="Basic and acidic residues" evidence="11">
    <location>
        <begin position="200"/>
        <end position="217"/>
    </location>
</feature>
<evidence type="ECO:0000313" key="12">
    <source>
        <dbReference type="EMBL" id="KAF4313088.1"/>
    </source>
</evidence>
<comment type="similarity">
    <text evidence="2 10">Belongs to the RRP36 family.</text>
</comment>
<dbReference type="Proteomes" id="UP000572817">
    <property type="component" value="Unassembled WGS sequence"/>
</dbReference>
<dbReference type="PANTHER" id="PTHR21738:SF0">
    <property type="entry name" value="RIBOSOMAL RNA PROCESSING PROTEIN 36 HOMOLOG"/>
    <property type="match status" value="1"/>
</dbReference>
<dbReference type="EMBL" id="WWBZ02000001">
    <property type="protein sequence ID" value="KAF4313088.1"/>
    <property type="molecule type" value="Genomic_DNA"/>
</dbReference>
<keyword evidence="4 10" id="KW-0690">Ribosome biogenesis</keyword>
<evidence type="ECO:0000313" key="13">
    <source>
        <dbReference type="Proteomes" id="UP000572817"/>
    </source>
</evidence>
<evidence type="ECO:0000256" key="2">
    <source>
        <dbReference type="ARBA" id="ARBA00009418"/>
    </source>
</evidence>
<proteinExistence type="inferred from homology"/>
<feature type="region of interest" description="Disordered" evidence="11">
    <location>
        <begin position="320"/>
        <end position="357"/>
    </location>
</feature>
<feature type="compositionally biased region" description="Polar residues" evidence="11">
    <location>
        <begin position="1"/>
        <end position="10"/>
    </location>
</feature>
<feature type="compositionally biased region" description="Basic and acidic residues" evidence="11">
    <location>
        <begin position="115"/>
        <end position="139"/>
    </location>
</feature>
<feature type="compositionally biased region" description="Basic and acidic residues" evidence="11">
    <location>
        <begin position="272"/>
        <end position="299"/>
    </location>
</feature>
<feature type="compositionally biased region" description="Basic and acidic residues" evidence="11">
    <location>
        <begin position="341"/>
        <end position="357"/>
    </location>
</feature>
<evidence type="ECO:0000256" key="10">
    <source>
        <dbReference type="RuleBase" id="RU368027"/>
    </source>
</evidence>
<keyword evidence="13" id="KW-1185">Reference proteome</keyword>
<comment type="subunit">
    <text evidence="3 10">Associates with 90S and pre-40S pre-ribosomal particles.</text>
</comment>
<accession>A0A8H4J6U3</accession>
<feature type="compositionally biased region" description="Low complexity" evidence="11">
    <location>
        <begin position="93"/>
        <end position="104"/>
    </location>
</feature>
<evidence type="ECO:0000256" key="11">
    <source>
        <dbReference type="SAM" id="MobiDB-lite"/>
    </source>
</evidence>
<comment type="subcellular location">
    <subcellularLocation>
        <location evidence="1 10">Nucleus</location>
        <location evidence="1 10">Nucleolus</location>
    </subcellularLocation>
</comment>
<dbReference type="InterPro" id="IPR009292">
    <property type="entry name" value="RRP36"/>
</dbReference>
<dbReference type="GO" id="GO:0000462">
    <property type="term" value="P:maturation of SSU-rRNA from tricistronic rRNA transcript (SSU-rRNA, 5.8S rRNA, LSU-rRNA)"/>
    <property type="evidence" value="ECO:0007669"/>
    <property type="project" value="TreeGrafter"/>
</dbReference>
<dbReference type="AlphaFoldDB" id="A0A8H4J6U3"/>
<keyword evidence="6" id="KW-0175">Coiled coil</keyword>
<reference evidence="12" key="1">
    <citation type="submission" date="2020-04" db="EMBL/GenBank/DDBJ databases">
        <title>Genome Assembly and Annotation of Botryosphaeria dothidea sdau 11-99, a Latent Pathogen of Apple Fruit Ring Rot in China.</title>
        <authorList>
            <person name="Yu C."/>
            <person name="Diao Y."/>
            <person name="Lu Q."/>
            <person name="Zhao J."/>
            <person name="Cui S."/>
            <person name="Peng C."/>
            <person name="He B."/>
            <person name="Liu H."/>
        </authorList>
    </citation>
    <scope>NUCLEOTIDE SEQUENCE [LARGE SCALE GENOMIC DNA]</scope>
    <source>
        <strain evidence="12">Sdau11-99</strain>
    </source>
</reference>
<evidence type="ECO:0000256" key="1">
    <source>
        <dbReference type="ARBA" id="ARBA00004604"/>
    </source>
</evidence>
<keyword evidence="7 10" id="KW-0539">Nucleus</keyword>
<comment type="function">
    <text evidence="9 10">Component of the 90S pre-ribosome involved in the maturation of rRNAs. Required for early cleavages of the pre-RNAs in the 40S ribosomal subunit maturation pathway.</text>
</comment>
<keyword evidence="8 10" id="KW-0687">Ribonucleoprotein</keyword>
<name>A0A8H4J6U3_9PEZI</name>
<protein>
    <recommendedName>
        <fullName evidence="10">rRNA biogenesis protein RRP36</fullName>
    </recommendedName>
</protein>
<dbReference type="Pfam" id="PF06102">
    <property type="entry name" value="RRP36"/>
    <property type="match status" value="1"/>
</dbReference>
<feature type="compositionally biased region" description="Acidic residues" evidence="11">
    <location>
        <begin position="31"/>
        <end position="43"/>
    </location>
</feature>
<keyword evidence="5 10" id="KW-0698">rRNA processing</keyword>
<sequence length="357" mass="40293">MLAPTEQQQPRLRLKMVLSRNLSRSLRAREDDSDSEPYSDELEASSPSVLATGDGGEIESSESGSDEDEAMDDAESDAGEDVQEQLSKVSFGALAKAQDALLKQNDSSRKRKRGSDHTADQEDKLQALRERLRELKQAKSAESTSKKSSKTKVQEPVDEVSSDDDTHPPGSGQEDSGNKLKSRSSKHAPAVMSSKKPVSRKRDVLAPKKRAARDPRFDSLAGPLDSNKISHNYAFLDQYRDSEMAELKATIKKTKNEEDKEILKKKFLSMESQKKAKQSKERHEKIVREHKKQEKEAVKQGKTPFFLKKSEVKKRALVDQFSGMKGKQRERLIERRRKKATAKERKNMPDARRTANE</sequence>
<feature type="compositionally biased region" description="Acidic residues" evidence="11">
    <location>
        <begin position="56"/>
        <end position="83"/>
    </location>
</feature>
<comment type="caution">
    <text evidence="12">The sequence shown here is derived from an EMBL/GenBank/DDBJ whole genome shotgun (WGS) entry which is preliminary data.</text>
</comment>
<gene>
    <name evidence="12" type="ORF">GTA08_BOTSDO00806</name>
</gene>
<evidence type="ECO:0000256" key="5">
    <source>
        <dbReference type="ARBA" id="ARBA00022552"/>
    </source>
</evidence>
<dbReference type="OrthoDB" id="448446at2759"/>
<feature type="region of interest" description="Disordered" evidence="11">
    <location>
        <begin position="1"/>
        <end position="227"/>
    </location>
</feature>
<evidence type="ECO:0000256" key="8">
    <source>
        <dbReference type="ARBA" id="ARBA00023274"/>
    </source>
</evidence>
<feature type="region of interest" description="Disordered" evidence="11">
    <location>
        <begin position="270"/>
        <end position="302"/>
    </location>
</feature>
<evidence type="ECO:0000256" key="4">
    <source>
        <dbReference type="ARBA" id="ARBA00022517"/>
    </source>
</evidence>
<evidence type="ECO:0000256" key="9">
    <source>
        <dbReference type="ARBA" id="ARBA00025053"/>
    </source>
</evidence>
<evidence type="ECO:0000256" key="7">
    <source>
        <dbReference type="ARBA" id="ARBA00023242"/>
    </source>
</evidence>
<dbReference type="GO" id="GO:0005730">
    <property type="term" value="C:nucleolus"/>
    <property type="evidence" value="ECO:0007669"/>
    <property type="project" value="UniProtKB-SubCell"/>
</dbReference>
<dbReference type="GO" id="GO:0030686">
    <property type="term" value="C:90S preribosome"/>
    <property type="evidence" value="ECO:0007669"/>
    <property type="project" value="TreeGrafter"/>
</dbReference>
<evidence type="ECO:0000256" key="6">
    <source>
        <dbReference type="ARBA" id="ARBA00023054"/>
    </source>
</evidence>
<evidence type="ECO:0000256" key="3">
    <source>
        <dbReference type="ARBA" id="ARBA00011167"/>
    </source>
</evidence>
<organism evidence="12 13">
    <name type="scientific">Botryosphaeria dothidea</name>
    <dbReference type="NCBI Taxonomy" id="55169"/>
    <lineage>
        <taxon>Eukaryota</taxon>
        <taxon>Fungi</taxon>
        <taxon>Dikarya</taxon>
        <taxon>Ascomycota</taxon>
        <taxon>Pezizomycotina</taxon>
        <taxon>Dothideomycetes</taxon>
        <taxon>Dothideomycetes incertae sedis</taxon>
        <taxon>Botryosphaeriales</taxon>
        <taxon>Botryosphaeriaceae</taxon>
        <taxon>Botryosphaeria</taxon>
    </lineage>
</organism>
<dbReference type="PANTHER" id="PTHR21738">
    <property type="entry name" value="RIBOSOMAL RNA PROCESSING PROTEIN 36 HOMOLOG"/>
    <property type="match status" value="1"/>
</dbReference>